<dbReference type="CDD" id="cd13426">
    <property type="entry name" value="Peptidase_G1"/>
    <property type="match status" value="1"/>
</dbReference>
<dbReference type="SUPFAM" id="SSF49899">
    <property type="entry name" value="Concanavalin A-like lectins/glucanases"/>
    <property type="match status" value="1"/>
</dbReference>
<sequence>MLSPTIYPGFQGLVSGPLVRCAGGLHVSTCQVDNSSQLSFSPNVAGAILNATGVTNVSASFTILPLSMFGNGSEANFLGVNTMIGLDVLYCSSGGVAAGIEAIIDNGEASYGVFITAFPNISIAVPVDNLTTGNNIAISLTATSATSVTVVITNESTNQTVMETVVTGTLNMQEADWIIEDIAADGSLLPLADFGTINFTNVSAASSSGPLDTTGATILNMEQNNTVLTTVMVSSDTINLTFV</sequence>
<dbReference type="HOGENOM" id="CLU_066466_4_0_1"/>
<dbReference type="RefSeq" id="XP_007403178.1">
    <property type="nucleotide sequence ID" value="XM_007403116.1"/>
</dbReference>
<keyword evidence="3" id="KW-1185">Reference proteome</keyword>
<evidence type="ECO:0000313" key="3">
    <source>
        <dbReference type="Proteomes" id="UP000008370"/>
    </source>
</evidence>
<reference evidence="2 3" key="1">
    <citation type="journal article" date="2012" name="BMC Genomics">
        <title>Comparative genomics of the white-rot fungi, Phanerochaete carnosa and P. chrysosporium, to elucidate the genetic basis of the distinct wood types they colonize.</title>
        <authorList>
            <person name="Suzuki H."/>
            <person name="MacDonald J."/>
            <person name="Syed K."/>
            <person name="Salamov A."/>
            <person name="Hori C."/>
            <person name="Aerts A."/>
            <person name="Henrissat B."/>
            <person name="Wiebenga A."/>
            <person name="vanKuyk P.A."/>
            <person name="Barry K."/>
            <person name="Lindquist E."/>
            <person name="LaButti K."/>
            <person name="Lapidus A."/>
            <person name="Lucas S."/>
            <person name="Coutinho P."/>
            <person name="Gong Y."/>
            <person name="Samejima M."/>
            <person name="Mahadevan R."/>
            <person name="Abou-Zaid M."/>
            <person name="de Vries R.P."/>
            <person name="Igarashi K."/>
            <person name="Yadav J.S."/>
            <person name="Grigoriev I.V."/>
            <person name="Master E.R."/>
        </authorList>
    </citation>
    <scope>NUCLEOTIDE SEQUENCE [LARGE SCALE GENOMIC DNA]</scope>
    <source>
        <strain evidence="2 3">HHB-10118-sp</strain>
    </source>
</reference>
<dbReference type="PANTHER" id="PTHR37536">
    <property type="entry name" value="PUTATIVE (AFU_ORTHOLOGUE AFUA_3G02970)-RELATED"/>
    <property type="match status" value="1"/>
</dbReference>
<dbReference type="InParanoid" id="K5VNK1"/>
<dbReference type="OrthoDB" id="3254669at2759"/>
<dbReference type="KEGG" id="pco:PHACADRAFT_109206"/>
<dbReference type="EMBL" id="JH931235">
    <property type="protein sequence ID" value="EKM48270.1"/>
    <property type="molecule type" value="Genomic_DNA"/>
</dbReference>
<dbReference type="AlphaFoldDB" id="K5VNK1"/>
<dbReference type="Pfam" id="PF01828">
    <property type="entry name" value="Peptidase_A4"/>
    <property type="match status" value="1"/>
</dbReference>
<dbReference type="Gene3D" id="2.60.120.700">
    <property type="entry name" value="Peptidase G1"/>
    <property type="match status" value="1"/>
</dbReference>
<proteinExistence type="predicted"/>
<evidence type="ECO:0000313" key="2">
    <source>
        <dbReference type="EMBL" id="EKM48270.1"/>
    </source>
</evidence>
<dbReference type="GeneID" id="18907573"/>
<feature type="active site" description="Proton acceptor" evidence="1">
    <location>
        <position position="180"/>
    </location>
</feature>
<protein>
    <submittedName>
        <fullName evidence="2">Uncharacterized protein</fullName>
    </submittedName>
</protein>
<dbReference type="Proteomes" id="UP000008370">
    <property type="component" value="Unassembled WGS sequence"/>
</dbReference>
<name>K5VNK1_PHACS</name>
<dbReference type="GO" id="GO:0006508">
    <property type="term" value="P:proteolysis"/>
    <property type="evidence" value="ECO:0007669"/>
    <property type="project" value="InterPro"/>
</dbReference>
<dbReference type="PANTHER" id="PTHR37536:SF1">
    <property type="entry name" value="ASPERGILLOPEPSIN, PUTAITVE (AFU_ORTHOLOGUE AFUA_7G01200)"/>
    <property type="match status" value="1"/>
</dbReference>
<dbReference type="InterPro" id="IPR013320">
    <property type="entry name" value="ConA-like_dom_sf"/>
</dbReference>
<organism evidence="2 3">
    <name type="scientific">Phanerochaete carnosa (strain HHB-10118-sp)</name>
    <name type="common">White-rot fungus</name>
    <name type="synonym">Peniophora carnosa</name>
    <dbReference type="NCBI Taxonomy" id="650164"/>
    <lineage>
        <taxon>Eukaryota</taxon>
        <taxon>Fungi</taxon>
        <taxon>Dikarya</taxon>
        <taxon>Basidiomycota</taxon>
        <taxon>Agaricomycotina</taxon>
        <taxon>Agaricomycetes</taxon>
        <taxon>Polyporales</taxon>
        <taxon>Phanerochaetaceae</taxon>
        <taxon>Phanerochaete</taxon>
    </lineage>
</organism>
<dbReference type="InterPro" id="IPR000250">
    <property type="entry name" value="Peptidase_G1"/>
</dbReference>
<evidence type="ECO:0000256" key="1">
    <source>
        <dbReference type="PIRSR" id="PIRSR600250-50"/>
    </source>
</evidence>
<dbReference type="GO" id="GO:0070007">
    <property type="term" value="F:glutamic-type endopeptidase activity"/>
    <property type="evidence" value="ECO:0007669"/>
    <property type="project" value="InterPro"/>
</dbReference>
<gene>
    <name evidence="2" type="ORF">PHACADRAFT_109206</name>
</gene>
<dbReference type="InterPro" id="IPR038656">
    <property type="entry name" value="Peptidase_G1_sf"/>
</dbReference>
<accession>K5VNK1</accession>